<dbReference type="Gene3D" id="1.20.140.40">
    <property type="entry name" value="Invertase/pectin methylesterase inhibitor family protein"/>
    <property type="match status" value="1"/>
</dbReference>
<keyword evidence="7" id="KW-1185">Reference proteome</keyword>
<evidence type="ECO:0000256" key="4">
    <source>
        <dbReference type="SAM" id="Phobius"/>
    </source>
</evidence>
<reference evidence="6" key="5">
    <citation type="journal article" date="2021" name="G3 (Bethesda)">
        <title>Aegilops tauschii genome assembly Aet v5.0 features greater sequence contiguity and improved annotation.</title>
        <authorList>
            <person name="Wang L."/>
            <person name="Zhu T."/>
            <person name="Rodriguez J.C."/>
            <person name="Deal K.R."/>
            <person name="Dubcovsky J."/>
            <person name="McGuire P.E."/>
            <person name="Lux T."/>
            <person name="Spannagl M."/>
            <person name="Mayer K.F.X."/>
            <person name="Baldrich P."/>
            <person name="Meyers B.C."/>
            <person name="Huo N."/>
            <person name="Gu Y.Q."/>
            <person name="Zhou H."/>
            <person name="Devos K.M."/>
            <person name="Bennetzen J.L."/>
            <person name="Unver T."/>
            <person name="Budak H."/>
            <person name="Gulick P.J."/>
            <person name="Galiba G."/>
            <person name="Kalapos B."/>
            <person name="Nelson D.R."/>
            <person name="Li P."/>
            <person name="You F.M."/>
            <person name="Luo M.C."/>
            <person name="Dvorak J."/>
        </authorList>
    </citation>
    <scope>NUCLEOTIDE SEQUENCE [LARGE SCALE GENOMIC DNA]</scope>
    <source>
        <strain evidence="6">cv. AL8/78</strain>
    </source>
</reference>
<sequence>ACIYRYVESPCIAPTQQRLGIYKVQTTMASAATSLAMVLVVLAALSYGLPATRSGIDFIARTCKKTTNPALCVAMLSADPKSGHASTEHDLASVALQIATNTAKKNAAIICDLGGKYQGKPEGPAWDVCVKAHVIAAAELMIDARPSFNGGHYADALKIVSEAKGAGSTCENAFKGIHKKSPMADMDRETMERCGVAGDLIGLLVLS</sequence>
<keyword evidence="1" id="KW-0732">Signal</keyword>
<keyword evidence="4" id="KW-0472">Membrane</keyword>
<proteinExistence type="inferred from homology"/>
<organism evidence="6 7">
    <name type="scientific">Aegilops tauschii subsp. strangulata</name>
    <name type="common">Goatgrass</name>
    <dbReference type="NCBI Taxonomy" id="200361"/>
    <lineage>
        <taxon>Eukaryota</taxon>
        <taxon>Viridiplantae</taxon>
        <taxon>Streptophyta</taxon>
        <taxon>Embryophyta</taxon>
        <taxon>Tracheophyta</taxon>
        <taxon>Spermatophyta</taxon>
        <taxon>Magnoliopsida</taxon>
        <taxon>Liliopsida</taxon>
        <taxon>Poales</taxon>
        <taxon>Poaceae</taxon>
        <taxon>BOP clade</taxon>
        <taxon>Pooideae</taxon>
        <taxon>Triticodae</taxon>
        <taxon>Triticeae</taxon>
        <taxon>Triticinae</taxon>
        <taxon>Aegilops</taxon>
    </lineage>
</organism>
<feature type="transmembrane region" description="Helical" evidence="4">
    <location>
        <begin position="28"/>
        <end position="49"/>
    </location>
</feature>
<reference evidence="7" key="1">
    <citation type="journal article" date="2014" name="Science">
        <title>Ancient hybridizations among the ancestral genomes of bread wheat.</title>
        <authorList>
            <consortium name="International Wheat Genome Sequencing Consortium,"/>
            <person name="Marcussen T."/>
            <person name="Sandve S.R."/>
            <person name="Heier L."/>
            <person name="Spannagl M."/>
            <person name="Pfeifer M."/>
            <person name="Jakobsen K.S."/>
            <person name="Wulff B.B."/>
            <person name="Steuernagel B."/>
            <person name="Mayer K.F."/>
            <person name="Olsen O.A."/>
        </authorList>
    </citation>
    <scope>NUCLEOTIDE SEQUENCE [LARGE SCALE GENOMIC DNA]</scope>
    <source>
        <strain evidence="7">cv. AL8/78</strain>
    </source>
</reference>
<dbReference type="PANTHER" id="PTHR35357:SF8">
    <property type="entry name" value="OS01G0111000 PROTEIN"/>
    <property type="match status" value="1"/>
</dbReference>
<dbReference type="Pfam" id="PF04043">
    <property type="entry name" value="PMEI"/>
    <property type="match status" value="1"/>
</dbReference>
<feature type="domain" description="Pectinesterase inhibitor" evidence="5">
    <location>
        <begin position="54"/>
        <end position="200"/>
    </location>
</feature>
<dbReference type="PANTHER" id="PTHR35357">
    <property type="entry name" value="OS02G0537100 PROTEIN"/>
    <property type="match status" value="1"/>
</dbReference>
<reference evidence="6" key="4">
    <citation type="submission" date="2019-03" db="UniProtKB">
        <authorList>
            <consortium name="EnsemblPlants"/>
        </authorList>
    </citation>
    <scope>IDENTIFICATION</scope>
</reference>
<keyword evidence="2" id="KW-1015">Disulfide bond</keyword>
<evidence type="ECO:0000259" key="5">
    <source>
        <dbReference type="SMART" id="SM00856"/>
    </source>
</evidence>
<dbReference type="InterPro" id="IPR006501">
    <property type="entry name" value="Pectinesterase_inhib_dom"/>
</dbReference>
<dbReference type="Gramene" id="AET3Gv20011500.1">
    <property type="protein sequence ID" value="AET3Gv20011500.1"/>
    <property type="gene ID" value="AET3Gv20011500"/>
</dbReference>
<keyword evidence="4" id="KW-0812">Transmembrane</keyword>
<keyword evidence="4" id="KW-1133">Transmembrane helix</keyword>
<dbReference type="InterPro" id="IPR035513">
    <property type="entry name" value="Invertase/methylesterase_inhib"/>
</dbReference>
<evidence type="ECO:0000313" key="7">
    <source>
        <dbReference type="Proteomes" id="UP000015105"/>
    </source>
</evidence>
<reference evidence="6" key="3">
    <citation type="journal article" date="2017" name="Nature">
        <title>Genome sequence of the progenitor of the wheat D genome Aegilops tauschii.</title>
        <authorList>
            <person name="Luo M.C."/>
            <person name="Gu Y.Q."/>
            <person name="Puiu D."/>
            <person name="Wang H."/>
            <person name="Twardziok S.O."/>
            <person name="Deal K.R."/>
            <person name="Huo N."/>
            <person name="Zhu T."/>
            <person name="Wang L."/>
            <person name="Wang Y."/>
            <person name="McGuire P.E."/>
            <person name="Liu S."/>
            <person name="Long H."/>
            <person name="Ramasamy R.K."/>
            <person name="Rodriguez J.C."/>
            <person name="Van S.L."/>
            <person name="Yuan L."/>
            <person name="Wang Z."/>
            <person name="Xia Z."/>
            <person name="Xiao L."/>
            <person name="Anderson O.D."/>
            <person name="Ouyang S."/>
            <person name="Liang Y."/>
            <person name="Zimin A.V."/>
            <person name="Pertea G."/>
            <person name="Qi P."/>
            <person name="Bennetzen J.L."/>
            <person name="Dai X."/>
            <person name="Dawson M.W."/>
            <person name="Muller H.G."/>
            <person name="Kugler K."/>
            <person name="Rivarola-Duarte L."/>
            <person name="Spannagl M."/>
            <person name="Mayer K.F.X."/>
            <person name="Lu F.H."/>
            <person name="Bevan M.W."/>
            <person name="Leroy P."/>
            <person name="Li P."/>
            <person name="You F.M."/>
            <person name="Sun Q."/>
            <person name="Liu Z."/>
            <person name="Lyons E."/>
            <person name="Wicker T."/>
            <person name="Salzberg S.L."/>
            <person name="Devos K.M."/>
            <person name="Dvorak J."/>
        </authorList>
    </citation>
    <scope>NUCLEOTIDE SEQUENCE [LARGE SCALE GENOMIC DNA]</scope>
    <source>
        <strain evidence="6">cv. AL8/78</strain>
    </source>
</reference>
<dbReference type="SMART" id="SM00856">
    <property type="entry name" value="PMEI"/>
    <property type="match status" value="1"/>
</dbReference>
<evidence type="ECO:0000256" key="3">
    <source>
        <dbReference type="ARBA" id="ARBA00038471"/>
    </source>
</evidence>
<dbReference type="Proteomes" id="UP000015105">
    <property type="component" value="Chromosome 3D"/>
</dbReference>
<dbReference type="GO" id="GO:0004857">
    <property type="term" value="F:enzyme inhibitor activity"/>
    <property type="evidence" value="ECO:0007669"/>
    <property type="project" value="InterPro"/>
</dbReference>
<comment type="similarity">
    <text evidence="3">Belongs to the PMEI family.</text>
</comment>
<evidence type="ECO:0000256" key="2">
    <source>
        <dbReference type="ARBA" id="ARBA00023157"/>
    </source>
</evidence>
<evidence type="ECO:0000313" key="6">
    <source>
        <dbReference type="EnsemblPlants" id="AET3Gv20011500.1"/>
    </source>
</evidence>
<dbReference type="NCBIfam" id="TIGR01614">
    <property type="entry name" value="PME_inhib"/>
    <property type="match status" value="1"/>
</dbReference>
<reference evidence="7" key="2">
    <citation type="journal article" date="2017" name="Nat. Plants">
        <title>The Aegilops tauschii genome reveals multiple impacts of transposons.</title>
        <authorList>
            <person name="Zhao G."/>
            <person name="Zou C."/>
            <person name="Li K."/>
            <person name="Wang K."/>
            <person name="Li T."/>
            <person name="Gao L."/>
            <person name="Zhang X."/>
            <person name="Wang H."/>
            <person name="Yang Z."/>
            <person name="Liu X."/>
            <person name="Jiang W."/>
            <person name="Mao L."/>
            <person name="Kong X."/>
            <person name="Jiao Y."/>
            <person name="Jia J."/>
        </authorList>
    </citation>
    <scope>NUCLEOTIDE SEQUENCE [LARGE SCALE GENOMIC DNA]</scope>
    <source>
        <strain evidence="7">cv. AL8/78</strain>
    </source>
</reference>
<accession>A0A453DNL9</accession>
<protein>
    <recommendedName>
        <fullName evidence="5">Pectinesterase inhibitor domain-containing protein</fullName>
    </recommendedName>
</protein>
<dbReference type="AlphaFoldDB" id="A0A453DNL9"/>
<evidence type="ECO:0000256" key="1">
    <source>
        <dbReference type="ARBA" id="ARBA00022729"/>
    </source>
</evidence>
<name>A0A453DNL9_AEGTS</name>
<dbReference type="EnsemblPlants" id="AET3Gv20011500.1">
    <property type="protein sequence ID" value="AET3Gv20011500.1"/>
    <property type="gene ID" value="AET3Gv20011500"/>
</dbReference>
<dbReference type="SUPFAM" id="SSF101148">
    <property type="entry name" value="Plant invertase/pectin methylesterase inhibitor"/>
    <property type="match status" value="1"/>
</dbReference>